<dbReference type="GO" id="GO:0017004">
    <property type="term" value="P:cytochrome complex assembly"/>
    <property type="evidence" value="ECO:0007669"/>
    <property type="project" value="UniProtKB-KW"/>
</dbReference>
<keyword evidence="3" id="KW-1015">Disulfide bond</keyword>
<organism evidence="7 8">
    <name type="scientific">Bacteroides reticulotermitis</name>
    <dbReference type="NCBI Taxonomy" id="1133319"/>
    <lineage>
        <taxon>Bacteria</taxon>
        <taxon>Pseudomonadati</taxon>
        <taxon>Bacteroidota</taxon>
        <taxon>Bacteroidia</taxon>
        <taxon>Bacteroidales</taxon>
        <taxon>Bacteroidaceae</taxon>
        <taxon>Bacteroides</taxon>
    </lineage>
</organism>
<comment type="subcellular location">
    <subcellularLocation>
        <location evidence="1">Cell envelope</location>
    </subcellularLocation>
</comment>
<dbReference type="PANTHER" id="PTHR42852:SF6">
    <property type="entry name" value="THIOL:DISULFIDE INTERCHANGE PROTEIN DSBE"/>
    <property type="match status" value="1"/>
</dbReference>
<evidence type="ECO:0000256" key="1">
    <source>
        <dbReference type="ARBA" id="ARBA00004196"/>
    </source>
</evidence>
<dbReference type="GO" id="GO:0030313">
    <property type="term" value="C:cell envelope"/>
    <property type="evidence" value="ECO:0007669"/>
    <property type="project" value="UniProtKB-SubCell"/>
</dbReference>
<keyword evidence="8" id="KW-1185">Reference proteome</keyword>
<gene>
    <name evidence="7" type="ORF">GGR06_003065</name>
</gene>
<evidence type="ECO:0000256" key="2">
    <source>
        <dbReference type="ARBA" id="ARBA00022748"/>
    </source>
</evidence>
<dbReference type="GO" id="GO:0016209">
    <property type="term" value="F:antioxidant activity"/>
    <property type="evidence" value="ECO:0007669"/>
    <property type="project" value="InterPro"/>
</dbReference>
<evidence type="ECO:0000256" key="5">
    <source>
        <dbReference type="SAM" id="SignalP"/>
    </source>
</evidence>
<comment type="caution">
    <text evidence="7">The sequence shown here is derived from an EMBL/GenBank/DDBJ whole genome shotgun (WGS) entry which is preliminary data.</text>
</comment>
<dbReference type="GO" id="GO:0016853">
    <property type="term" value="F:isomerase activity"/>
    <property type="evidence" value="ECO:0007669"/>
    <property type="project" value="UniProtKB-KW"/>
</dbReference>
<name>A0A840D704_9BACE</name>
<dbReference type="GO" id="GO:0016491">
    <property type="term" value="F:oxidoreductase activity"/>
    <property type="evidence" value="ECO:0007669"/>
    <property type="project" value="InterPro"/>
</dbReference>
<dbReference type="PANTHER" id="PTHR42852">
    <property type="entry name" value="THIOL:DISULFIDE INTERCHANGE PROTEIN DSBE"/>
    <property type="match status" value="1"/>
</dbReference>
<dbReference type="InterPro" id="IPR000866">
    <property type="entry name" value="AhpC/TSA"/>
</dbReference>
<feature type="domain" description="Thioredoxin" evidence="6">
    <location>
        <begin position="252"/>
        <end position="390"/>
    </location>
</feature>
<reference evidence="7" key="1">
    <citation type="submission" date="2020-08" db="EMBL/GenBank/DDBJ databases">
        <title>Genomic Encyclopedia of Type Strains, Phase IV (KMG-IV): sequencing the most valuable type-strain genomes for metagenomic binning, comparative biology and taxonomic classification.</title>
        <authorList>
            <person name="Goeker M."/>
        </authorList>
    </citation>
    <scope>NUCLEOTIDE SEQUENCE [LARGE SCALE GENOMIC DNA]</scope>
    <source>
        <strain evidence="7">DSM 105720</strain>
    </source>
</reference>
<sequence length="390" mass="43323">MNKLIILVAAFVLPLSVNAQTAKKKPQQATVKTTAKAATPKADKIQAGYTLTGVIEKAKDGDKVFLAMMQGDYNFATLDSTTIKNGKYFFKGQQKQPVKRMVVAEVGEEFIGSSDFILGNTDVTVDIKLDNSCVINGGPDNTLWQAYNEENTKANKEIESQWLLARDTTKTDAERKAAADQFANWEKGRIAYHAQYILDHIPSGVSSILFEQVRSNFDGATMDKILARMKEQCPEDEVYLAVLKQYEQSKKTEVGKPYIDIALNDPDGKLIKVSDVVAKNKVTMIDFWASWCGPCRRVMPDVVKAYNKYKDKGFAIVGISLDNNAEAWKAAIKQLGMTWPQLSDLKGWQSEAASLYNVRAIPATIFIDQSGNIMGREFSVDLETMLDAVL</sequence>
<evidence type="ECO:0000313" key="8">
    <source>
        <dbReference type="Proteomes" id="UP000560658"/>
    </source>
</evidence>
<evidence type="ECO:0000256" key="3">
    <source>
        <dbReference type="ARBA" id="ARBA00023157"/>
    </source>
</evidence>
<dbReference type="InterPro" id="IPR036249">
    <property type="entry name" value="Thioredoxin-like_sf"/>
</dbReference>
<dbReference type="Proteomes" id="UP000560658">
    <property type="component" value="Unassembled WGS sequence"/>
</dbReference>
<dbReference type="AlphaFoldDB" id="A0A840D704"/>
<keyword evidence="2" id="KW-0201">Cytochrome c-type biogenesis</keyword>
<protein>
    <submittedName>
        <fullName evidence="7">Thiol-disulfide isomerase/thioredoxin</fullName>
    </submittedName>
</protein>
<dbReference type="InterPro" id="IPR017937">
    <property type="entry name" value="Thioredoxin_CS"/>
</dbReference>
<dbReference type="EMBL" id="JACIER010000013">
    <property type="protein sequence ID" value="MBB4045254.1"/>
    <property type="molecule type" value="Genomic_DNA"/>
</dbReference>
<evidence type="ECO:0000313" key="7">
    <source>
        <dbReference type="EMBL" id="MBB4045254.1"/>
    </source>
</evidence>
<dbReference type="Pfam" id="PF00578">
    <property type="entry name" value="AhpC-TSA"/>
    <property type="match status" value="1"/>
</dbReference>
<dbReference type="Gene3D" id="3.40.30.10">
    <property type="entry name" value="Glutaredoxin"/>
    <property type="match status" value="1"/>
</dbReference>
<dbReference type="SUPFAM" id="SSF52833">
    <property type="entry name" value="Thioredoxin-like"/>
    <property type="match status" value="1"/>
</dbReference>
<proteinExistence type="predicted"/>
<dbReference type="InterPro" id="IPR025380">
    <property type="entry name" value="DUF4369"/>
</dbReference>
<dbReference type="CDD" id="cd02966">
    <property type="entry name" value="TlpA_like_family"/>
    <property type="match status" value="1"/>
</dbReference>
<keyword evidence="7" id="KW-0413">Isomerase</keyword>
<evidence type="ECO:0000259" key="6">
    <source>
        <dbReference type="PROSITE" id="PS51352"/>
    </source>
</evidence>
<dbReference type="InterPro" id="IPR013766">
    <property type="entry name" value="Thioredoxin_domain"/>
</dbReference>
<feature type="chain" id="PRO_5032842298" evidence="5">
    <location>
        <begin position="20"/>
        <end position="390"/>
    </location>
</feature>
<feature type="signal peptide" evidence="5">
    <location>
        <begin position="1"/>
        <end position="19"/>
    </location>
</feature>
<dbReference type="RefSeq" id="WP_044162525.1">
    <property type="nucleotide sequence ID" value="NZ_JACIER010000013.1"/>
</dbReference>
<keyword evidence="4" id="KW-0676">Redox-active center</keyword>
<keyword evidence="5" id="KW-0732">Signal</keyword>
<dbReference type="PROSITE" id="PS00194">
    <property type="entry name" value="THIOREDOXIN_1"/>
    <property type="match status" value="1"/>
</dbReference>
<evidence type="ECO:0000256" key="4">
    <source>
        <dbReference type="ARBA" id="ARBA00023284"/>
    </source>
</evidence>
<dbReference type="Pfam" id="PF14289">
    <property type="entry name" value="DUF4369"/>
    <property type="match status" value="1"/>
</dbReference>
<dbReference type="InterPro" id="IPR050553">
    <property type="entry name" value="Thioredoxin_ResA/DsbE_sf"/>
</dbReference>
<accession>A0A840D704</accession>
<dbReference type="PROSITE" id="PS51352">
    <property type="entry name" value="THIOREDOXIN_2"/>
    <property type="match status" value="1"/>
</dbReference>